<keyword evidence="2" id="KW-0169">Cobalamin biosynthesis</keyword>
<dbReference type="EMBL" id="JAHXDN010000002">
    <property type="protein sequence ID" value="MBW4708030.1"/>
    <property type="molecule type" value="Genomic_DNA"/>
</dbReference>
<dbReference type="Proteomes" id="UP001138661">
    <property type="component" value="Unassembled WGS sequence"/>
</dbReference>
<protein>
    <submittedName>
        <fullName evidence="4">Precorrin-6A/cobalt-precorrin-6A reductase</fullName>
    </submittedName>
</protein>
<gene>
    <name evidence="4" type="ORF">KX928_09545</name>
</gene>
<evidence type="ECO:0000256" key="3">
    <source>
        <dbReference type="ARBA" id="ARBA00023002"/>
    </source>
</evidence>
<proteinExistence type="predicted"/>
<dbReference type="PROSITE" id="PS51014">
    <property type="entry name" value="COBK_CBIJ"/>
    <property type="match status" value="1"/>
</dbReference>
<comment type="pathway">
    <text evidence="1">Cofactor biosynthesis; adenosylcobalamin biosynthesis.</text>
</comment>
<dbReference type="PANTHER" id="PTHR36925">
    <property type="entry name" value="COBALT-PRECORRIN-6A REDUCTASE"/>
    <property type="match status" value="1"/>
</dbReference>
<keyword evidence="5" id="KW-1185">Reference proteome</keyword>
<dbReference type="GO" id="GO:0009236">
    <property type="term" value="P:cobalamin biosynthetic process"/>
    <property type="evidence" value="ECO:0007669"/>
    <property type="project" value="UniProtKB-KW"/>
</dbReference>
<evidence type="ECO:0000256" key="1">
    <source>
        <dbReference type="ARBA" id="ARBA00004953"/>
    </source>
</evidence>
<reference evidence="4" key="1">
    <citation type="submission" date="2021-07" db="EMBL/GenBank/DDBJ databases">
        <title>Roseobacter insulae sp. nov., isolated from a tidal flat.</title>
        <authorList>
            <person name="Park S."/>
            <person name="Yoon J.-H."/>
        </authorList>
    </citation>
    <scope>NUCLEOTIDE SEQUENCE</scope>
    <source>
        <strain evidence="4">YSTF-M11</strain>
    </source>
</reference>
<evidence type="ECO:0000313" key="4">
    <source>
        <dbReference type="EMBL" id="MBW4708030.1"/>
    </source>
</evidence>
<keyword evidence="3" id="KW-0560">Oxidoreductase</keyword>
<accession>A0A9X1JYC4</accession>
<evidence type="ECO:0000313" key="5">
    <source>
        <dbReference type="Proteomes" id="UP001138661"/>
    </source>
</evidence>
<evidence type="ECO:0000256" key="2">
    <source>
        <dbReference type="ARBA" id="ARBA00022573"/>
    </source>
</evidence>
<dbReference type="InterPro" id="IPR003723">
    <property type="entry name" value="Precorrin-6x_reduct"/>
</dbReference>
<dbReference type="GO" id="GO:0016994">
    <property type="term" value="F:precorrin-6A reductase activity"/>
    <property type="evidence" value="ECO:0007669"/>
    <property type="project" value="InterPro"/>
</dbReference>
<organism evidence="4 5">
    <name type="scientific">Roseobacter insulae</name>
    <dbReference type="NCBI Taxonomy" id="2859783"/>
    <lineage>
        <taxon>Bacteria</taxon>
        <taxon>Pseudomonadati</taxon>
        <taxon>Pseudomonadota</taxon>
        <taxon>Alphaproteobacteria</taxon>
        <taxon>Rhodobacterales</taxon>
        <taxon>Roseobacteraceae</taxon>
        <taxon>Roseobacter</taxon>
    </lineage>
</organism>
<dbReference type="AlphaFoldDB" id="A0A9X1JYC4"/>
<sequence length="247" mass="27370">MVRGGKVLVMAGAREAHGVIAKLVSRGRDVIASLPEPERAFDTLPVPTRIGPFHDASALQEWFAANEVRCVIDASHAFDAKISRRTARICSRQHLSYLRILRPPWHATGLDRWTVCASVKQASDTVPPGARVFSNTGRASLPEFAEFRGRVLFLRQTRKPATPPPYPFVTYSFGTPPYSQRSEETLFRELRVTRLICRNVGGAASMSKLLAARRLGIRVLMIERPQTPVAMPVVETIAEALAWEANA</sequence>
<dbReference type="PANTHER" id="PTHR36925:SF1">
    <property type="entry name" value="COBALT-PRECORRIN-6A REDUCTASE"/>
    <property type="match status" value="1"/>
</dbReference>
<comment type="caution">
    <text evidence="4">The sequence shown here is derived from an EMBL/GenBank/DDBJ whole genome shotgun (WGS) entry which is preliminary data.</text>
</comment>
<name>A0A9X1JYC4_9RHOB</name>
<dbReference type="Pfam" id="PF02571">
    <property type="entry name" value="CbiJ"/>
    <property type="match status" value="1"/>
</dbReference>